<evidence type="ECO:0000259" key="12">
    <source>
        <dbReference type="PROSITE" id="PS50929"/>
    </source>
</evidence>
<keyword evidence="4 10" id="KW-0812">Transmembrane</keyword>
<dbReference type="InterPro" id="IPR003439">
    <property type="entry name" value="ABC_transporter-like_ATP-bd"/>
</dbReference>
<organism evidence="13 14">
    <name type="scientific">Pedobacter duraquae</name>
    <dbReference type="NCBI Taxonomy" id="425511"/>
    <lineage>
        <taxon>Bacteria</taxon>
        <taxon>Pseudomonadati</taxon>
        <taxon>Bacteroidota</taxon>
        <taxon>Sphingobacteriia</taxon>
        <taxon>Sphingobacteriales</taxon>
        <taxon>Sphingobacteriaceae</taxon>
        <taxon>Pedobacter</taxon>
    </lineage>
</organism>
<evidence type="ECO:0000256" key="4">
    <source>
        <dbReference type="ARBA" id="ARBA00022692"/>
    </source>
</evidence>
<accession>A0A4R6IL20</accession>
<keyword evidence="6 13" id="KW-0067">ATP-binding</keyword>
<proteinExistence type="predicted"/>
<feature type="region of interest" description="Disordered" evidence="9">
    <location>
        <begin position="1"/>
        <end position="22"/>
    </location>
</feature>
<feature type="transmembrane region" description="Helical" evidence="10">
    <location>
        <begin position="260"/>
        <end position="288"/>
    </location>
</feature>
<evidence type="ECO:0000256" key="7">
    <source>
        <dbReference type="ARBA" id="ARBA00022989"/>
    </source>
</evidence>
<evidence type="ECO:0000256" key="5">
    <source>
        <dbReference type="ARBA" id="ARBA00022741"/>
    </source>
</evidence>
<dbReference type="Proteomes" id="UP000295499">
    <property type="component" value="Unassembled WGS sequence"/>
</dbReference>
<dbReference type="GO" id="GO:0016887">
    <property type="term" value="F:ATP hydrolysis activity"/>
    <property type="evidence" value="ECO:0007669"/>
    <property type="project" value="InterPro"/>
</dbReference>
<dbReference type="PROSITE" id="PS50929">
    <property type="entry name" value="ABC_TM1F"/>
    <property type="match status" value="1"/>
</dbReference>
<feature type="transmembrane region" description="Helical" evidence="10">
    <location>
        <begin position="300"/>
        <end position="322"/>
    </location>
</feature>
<dbReference type="SMART" id="SM00382">
    <property type="entry name" value="AAA"/>
    <property type="match status" value="1"/>
</dbReference>
<dbReference type="InterPro" id="IPR011527">
    <property type="entry name" value="ABC1_TM_dom"/>
</dbReference>
<comment type="caution">
    <text evidence="13">The sequence shown here is derived from an EMBL/GenBank/DDBJ whole genome shotgun (WGS) entry which is preliminary data.</text>
</comment>
<comment type="subcellular location">
    <subcellularLocation>
        <location evidence="1">Cell membrane</location>
        <topology evidence="1">Multi-pass membrane protein</topology>
    </subcellularLocation>
</comment>
<keyword evidence="3" id="KW-1003">Cell membrane</keyword>
<feature type="transmembrane region" description="Helical" evidence="10">
    <location>
        <begin position="41"/>
        <end position="59"/>
    </location>
</feature>
<dbReference type="RefSeq" id="WP_243732269.1">
    <property type="nucleotide sequence ID" value="NZ_SNWM01000002.1"/>
</dbReference>
<dbReference type="InterPro" id="IPR036640">
    <property type="entry name" value="ABC1_TM_sf"/>
</dbReference>
<dbReference type="PROSITE" id="PS50893">
    <property type="entry name" value="ABC_TRANSPORTER_2"/>
    <property type="match status" value="1"/>
</dbReference>
<dbReference type="PANTHER" id="PTHR43394">
    <property type="entry name" value="ATP-DEPENDENT PERMEASE MDL1, MITOCHONDRIAL"/>
    <property type="match status" value="1"/>
</dbReference>
<keyword evidence="14" id="KW-1185">Reference proteome</keyword>
<dbReference type="Gene3D" id="1.20.1560.10">
    <property type="entry name" value="ABC transporter type 1, transmembrane domain"/>
    <property type="match status" value="1"/>
</dbReference>
<dbReference type="AlphaFoldDB" id="A0A4R6IL20"/>
<protein>
    <submittedName>
        <fullName evidence="13">ATP-binding cassette subfamily B protein</fullName>
    </submittedName>
</protein>
<dbReference type="InterPro" id="IPR039421">
    <property type="entry name" value="Type_1_exporter"/>
</dbReference>
<keyword evidence="5" id="KW-0547">Nucleotide-binding</keyword>
<feature type="transmembrane region" description="Helical" evidence="10">
    <location>
        <begin position="178"/>
        <end position="199"/>
    </location>
</feature>
<feature type="transmembrane region" description="Helical" evidence="10">
    <location>
        <begin position="79"/>
        <end position="97"/>
    </location>
</feature>
<evidence type="ECO:0000256" key="8">
    <source>
        <dbReference type="ARBA" id="ARBA00023136"/>
    </source>
</evidence>
<evidence type="ECO:0000256" key="3">
    <source>
        <dbReference type="ARBA" id="ARBA00022475"/>
    </source>
</evidence>
<evidence type="ECO:0000256" key="9">
    <source>
        <dbReference type="SAM" id="MobiDB-lite"/>
    </source>
</evidence>
<evidence type="ECO:0000259" key="11">
    <source>
        <dbReference type="PROSITE" id="PS50893"/>
    </source>
</evidence>
<dbReference type="EMBL" id="SNWM01000002">
    <property type="protein sequence ID" value="TDO22809.1"/>
    <property type="molecule type" value="Genomic_DNA"/>
</dbReference>
<dbReference type="PANTHER" id="PTHR43394:SF1">
    <property type="entry name" value="ATP-BINDING CASSETTE SUB-FAMILY B MEMBER 10, MITOCHONDRIAL"/>
    <property type="match status" value="1"/>
</dbReference>
<dbReference type="Gene3D" id="3.40.50.300">
    <property type="entry name" value="P-loop containing nucleotide triphosphate hydrolases"/>
    <property type="match status" value="1"/>
</dbReference>
<dbReference type="SUPFAM" id="SSF52540">
    <property type="entry name" value="P-loop containing nucleoside triphosphate hydrolases"/>
    <property type="match status" value="1"/>
</dbReference>
<dbReference type="InterPro" id="IPR003593">
    <property type="entry name" value="AAA+_ATPase"/>
</dbReference>
<name>A0A4R6IL20_9SPHI</name>
<evidence type="ECO:0000313" key="14">
    <source>
        <dbReference type="Proteomes" id="UP000295499"/>
    </source>
</evidence>
<dbReference type="Pfam" id="PF00664">
    <property type="entry name" value="ABC_membrane"/>
    <property type="match status" value="1"/>
</dbReference>
<keyword evidence="8 10" id="KW-0472">Membrane</keyword>
<evidence type="ECO:0000256" key="1">
    <source>
        <dbReference type="ARBA" id="ARBA00004651"/>
    </source>
</evidence>
<dbReference type="SUPFAM" id="SSF90123">
    <property type="entry name" value="ABC transporter transmembrane region"/>
    <property type="match status" value="1"/>
</dbReference>
<evidence type="ECO:0000313" key="13">
    <source>
        <dbReference type="EMBL" id="TDO22809.1"/>
    </source>
</evidence>
<feature type="domain" description="ABC transmembrane type-1" evidence="12">
    <location>
        <begin position="44"/>
        <end position="323"/>
    </location>
</feature>
<dbReference type="InterPro" id="IPR027417">
    <property type="entry name" value="P-loop_NTPase"/>
</dbReference>
<feature type="transmembrane region" description="Helical" evidence="10">
    <location>
        <begin position="151"/>
        <end position="172"/>
    </location>
</feature>
<dbReference type="GO" id="GO:0005524">
    <property type="term" value="F:ATP binding"/>
    <property type="evidence" value="ECO:0007669"/>
    <property type="project" value="UniProtKB-KW"/>
</dbReference>
<dbReference type="PROSITE" id="PS00211">
    <property type="entry name" value="ABC_TRANSPORTER_1"/>
    <property type="match status" value="1"/>
</dbReference>
<dbReference type="GO" id="GO:0005886">
    <property type="term" value="C:plasma membrane"/>
    <property type="evidence" value="ECO:0007669"/>
    <property type="project" value="UniProtKB-SubCell"/>
</dbReference>
<evidence type="ECO:0000256" key="2">
    <source>
        <dbReference type="ARBA" id="ARBA00022448"/>
    </source>
</evidence>
<dbReference type="FunFam" id="3.40.50.300:FF:000854">
    <property type="entry name" value="Multidrug ABC transporter ATP-binding protein"/>
    <property type="match status" value="1"/>
</dbReference>
<evidence type="ECO:0000256" key="10">
    <source>
        <dbReference type="SAM" id="Phobius"/>
    </source>
</evidence>
<evidence type="ECO:0000256" key="6">
    <source>
        <dbReference type="ARBA" id="ARBA00022840"/>
    </source>
</evidence>
<gene>
    <name evidence="13" type="ORF">CLV32_1794</name>
</gene>
<dbReference type="InterPro" id="IPR017871">
    <property type="entry name" value="ABC_transporter-like_CS"/>
</dbReference>
<dbReference type="GO" id="GO:0015421">
    <property type="term" value="F:ABC-type oligopeptide transporter activity"/>
    <property type="evidence" value="ECO:0007669"/>
    <property type="project" value="TreeGrafter"/>
</dbReference>
<keyword evidence="2" id="KW-0813">Transport</keyword>
<feature type="domain" description="ABC transporter" evidence="11">
    <location>
        <begin position="354"/>
        <end position="586"/>
    </location>
</feature>
<keyword evidence="7 10" id="KW-1133">Transmembrane helix</keyword>
<reference evidence="13 14" key="1">
    <citation type="submission" date="2019-03" db="EMBL/GenBank/DDBJ databases">
        <title>Genomic Encyclopedia of Archaeal and Bacterial Type Strains, Phase II (KMG-II): from individual species to whole genera.</title>
        <authorList>
            <person name="Goeker M."/>
        </authorList>
    </citation>
    <scope>NUCLEOTIDE SEQUENCE [LARGE SCALE GENOMIC DNA]</scope>
    <source>
        <strain evidence="13 14">DSM 19034</strain>
    </source>
</reference>
<dbReference type="CDD" id="cd18548">
    <property type="entry name" value="ABC_6TM_Tm287_like"/>
    <property type="match status" value="1"/>
</dbReference>
<sequence length="597" mass="65459">MEKNKSVESGQMKVDSASAKPRERSAKKPSIFGLLKPYRQLISLLVIFALLSNGINLILPKLIAHGIDSFGKGTFDMNAILLDFSIAVVLIFVFTYLQSIVQTYASERVARDLRSRLSDQISRQSHAFIEQANPSKLLTNLTADVDSIKTFVSQAIVSMVSSAFLIIGSSILLLSINWRLALCIIAIIPVIGITFYTVLKKVKVLFVQSREVIDWLNKVINESVMGAAIIRVINSQQLEYHKFMSANAKARDLGLSILRLFAGLIPVIIFISNLAGLTILVLGGHFVIQGSMTIGEFAAFNSYLSILIFPILVIGFMSNVIAQATASYGRIEAVLNRPEVPETGTLDRKLAGALDVQSVFLNFGQKPALKDISFSLSPGSKTAIIGPTAAGKSQLLYLLTGLTLPDSGKILYDQEEISAYKQEAFYSQVGFVFQDSILFNMSIRENIAFSDLVTDESLQKAIATAELNDFVSALPEGLNTIVSERGSSLSGGQKQRIMLARALAINPKILLLDDFTARVDTQTEQKILNNLQNNYPGLTLLSVTQKIAAVTHYDQVIVLMQGEIVAQGTHQELLKTSPEYVQIYDSQQSTSNYEIQS</sequence>
<dbReference type="Pfam" id="PF00005">
    <property type="entry name" value="ABC_tran"/>
    <property type="match status" value="1"/>
</dbReference>